<evidence type="ECO:0000256" key="8">
    <source>
        <dbReference type="ARBA" id="ARBA00023053"/>
    </source>
</evidence>
<comment type="subcellular location">
    <subcellularLocation>
        <location evidence="1 14">Cell membrane</location>
        <topology evidence="1 14">Multi-pass membrane protein</topology>
    </subcellularLocation>
</comment>
<dbReference type="InterPro" id="IPR018212">
    <property type="entry name" value="Na/solute_symporter_CS"/>
</dbReference>
<evidence type="ECO:0000313" key="16">
    <source>
        <dbReference type="Proteomes" id="UP000633365"/>
    </source>
</evidence>
<dbReference type="PROSITE" id="PS00457">
    <property type="entry name" value="NA_SOLUT_SYMP_2"/>
    <property type="match status" value="1"/>
</dbReference>
<dbReference type="Gene3D" id="1.20.1730.10">
    <property type="entry name" value="Sodium/glucose cotransporter"/>
    <property type="match status" value="1"/>
</dbReference>
<reference evidence="15" key="1">
    <citation type="submission" date="2021-01" db="EMBL/GenBank/DDBJ databases">
        <title>Genome public.</title>
        <authorList>
            <person name="Liu C."/>
            <person name="Sun Q."/>
        </authorList>
    </citation>
    <scope>NUCLEOTIDE SEQUENCE</scope>
    <source>
        <strain evidence="15">M6</strain>
    </source>
</reference>
<dbReference type="NCBIfam" id="TIGR00813">
    <property type="entry name" value="sss"/>
    <property type="match status" value="1"/>
</dbReference>
<accession>A0A934U1D1</accession>
<dbReference type="PANTHER" id="PTHR48086:SF3">
    <property type="entry name" value="SODIUM_PROLINE SYMPORTER"/>
    <property type="match status" value="1"/>
</dbReference>
<organism evidence="15 16">
    <name type="scientific">Ruminococcus difficilis</name>
    <dbReference type="NCBI Taxonomy" id="2763069"/>
    <lineage>
        <taxon>Bacteria</taxon>
        <taxon>Bacillati</taxon>
        <taxon>Bacillota</taxon>
        <taxon>Clostridia</taxon>
        <taxon>Eubacteriales</taxon>
        <taxon>Oscillospiraceae</taxon>
        <taxon>Ruminococcus</taxon>
    </lineage>
</organism>
<evidence type="ECO:0000256" key="6">
    <source>
        <dbReference type="ARBA" id="ARBA00022847"/>
    </source>
</evidence>
<dbReference type="InterPro" id="IPR001734">
    <property type="entry name" value="Na/solute_symporter"/>
</dbReference>
<comment type="function">
    <text evidence="14">Catalyzes the sodium-dependent uptake of extracellular L-proline.</text>
</comment>
<evidence type="ECO:0000256" key="9">
    <source>
        <dbReference type="ARBA" id="ARBA00023065"/>
    </source>
</evidence>
<evidence type="ECO:0000256" key="5">
    <source>
        <dbReference type="ARBA" id="ARBA00022692"/>
    </source>
</evidence>
<evidence type="ECO:0000256" key="10">
    <source>
        <dbReference type="ARBA" id="ARBA00023136"/>
    </source>
</evidence>
<comment type="catalytic activity">
    <reaction evidence="12">
        <text>L-proline(in) + Na(+)(in) = L-proline(out) + Na(+)(out)</text>
        <dbReference type="Rhea" id="RHEA:28967"/>
        <dbReference type="ChEBI" id="CHEBI:29101"/>
        <dbReference type="ChEBI" id="CHEBI:60039"/>
    </reaction>
</comment>
<feature type="transmembrane region" description="Helical" evidence="14">
    <location>
        <begin position="198"/>
        <end position="215"/>
    </location>
</feature>
<comment type="similarity">
    <text evidence="2 13">Belongs to the sodium:solute symporter (SSF) (TC 2.A.21) family.</text>
</comment>
<keyword evidence="8 14" id="KW-0915">Sodium</keyword>
<keyword evidence="16" id="KW-1185">Reference proteome</keyword>
<keyword evidence="5 14" id="KW-0812">Transmembrane</keyword>
<dbReference type="GO" id="GO:0005886">
    <property type="term" value="C:plasma membrane"/>
    <property type="evidence" value="ECO:0007669"/>
    <property type="project" value="UniProtKB-SubCell"/>
</dbReference>
<dbReference type="InterPro" id="IPR050277">
    <property type="entry name" value="Sodium:Solute_Symporter"/>
</dbReference>
<feature type="transmembrane region" description="Helical" evidence="14">
    <location>
        <begin position="166"/>
        <end position="186"/>
    </location>
</feature>
<keyword evidence="11 14" id="KW-0739">Sodium transport</keyword>
<feature type="transmembrane region" description="Helical" evidence="14">
    <location>
        <begin position="446"/>
        <end position="464"/>
    </location>
</feature>
<evidence type="ECO:0000313" key="15">
    <source>
        <dbReference type="EMBL" id="MBK6087449.1"/>
    </source>
</evidence>
<keyword evidence="14" id="KW-0029">Amino-acid transport</keyword>
<keyword evidence="10 14" id="KW-0472">Membrane</keyword>
<evidence type="ECO:0000256" key="1">
    <source>
        <dbReference type="ARBA" id="ARBA00004651"/>
    </source>
</evidence>
<keyword evidence="4 14" id="KW-1003">Cell membrane</keyword>
<feature type="transmembrane region" description="Helical" evidence="14">
    <location>
        <begin position="288"/>
        <end position="312"/>
    </location>
</feature>
<dbReference type="InterPro" id="IPR038377">
    <property type="entry name" value="Na/Glc_symporter_sf"/>
</dbReference>
<feature type="transmembrane region" description="Helical" evidence="14">
    <location>
        <begin position="420"/>
        <end position="439"/>
    </location>
</feature>
<keyword evidence="7 14" id="KW-1133">Transmembrane helix</keyword>
<feature type="transmembrane region" description="Helical" evidence="14">
    <location>
        <begin position="6"/>
        <end position="25"/>
    </location>
</feature>
<keyword evidence="6 14" id="KW-0769">Symport</keyword>
<dbReference type="EMBL" id="JAEQMG010000035">
    <property type="protein sequence ID" value="MBK6087449.1"/>
    <property type="molecule type" value="Genomic_DNA"/>
</dbReference>
<dbReference type="Proteomes" id="UP000633365">
    <property type="component" value="Unassembled WGS sequence"/>
</dbReference>
<dbReference type="RefSeq" id="WP_201426754.1">
    <property type="nucleotide sequence ID" value="NZ_JAEQMG010000035.1"/>
</dbReference>
<keyword evidence="9 14" id="KW-0406">Ion transport</keyword>
<protein>
    <recommendedName>
        <fullName evidence="14">Sodium/proline symporter</fullName>
    </recommendedName>
    <alternativeName>
        <fullName evidence="14">Proline permease</fullName>
    </alternativeName>
</protein>
<evidence type="ECO:0000256" key="11">
    <source>
        <dbReference type="ARBA" id="ARBA00023201"/>
    </source>
</evidence>
<keyword evidence="3 14" id="KW-0813">Transport</keyword>
<feature type="transmembrane region" description="Helical" evidence="14">
    <location>
        <begin position="484"/>
        <end position="506"/>
    </location>
</feature>
<dbReference type="GO" id="GO:0015824">
    <property type="term" value="P:proline transport"/>
    <property type="evidence" value="ECO:0007669"/>
    <property type="project" value="UniProtKB-UniRule"/>
</dbReference>
<name>A0A934U1D1_9FIRM</name>
<evidence type="ECO:0000256" key="12">
    <source>
        <dbReference type="ARBA" id="ARBA00033708"/>
    </source>
</evidence>
<evidence type="ECO:0000256" key="13">
    <source>
        <dbReference type="RuleBase" id="RU362091"/>
    </source>
</evidence>
<evidence type="ECO:0000256" key="7">
    <source>
        <dbReference type="ARBA" id="ARBA00022989"/>
    </source>
</evidence>
<feature type="transmembrane region" description="Helical" evidence="14">
    <location>
        <begin position="251"/>
        <end position="276"/>
    </location>
</feature>
<dbReference type="PROSITE" id="PS50283">
    <property type="entry name" value="NA_SOLUT_SYMP_3"/>
    <property type="match status" value="1"/>
</dbReference>
<dbReference type="GO" id="GO:0005298">
    <property type="term" value="F:proline:sodium symporter activity"/>
    <property type="evidence" value="ECO:0007669"/>
    <property type="project" value="UniProtKB-UniRule"/>
</dbReference>
<evidence type="ECO:0000256" key="2">
    <source>
        <dbReference type="ARBA" id="ARBA00006434"/>
    </source>
</evidence>
<dbReference type="NCBIfam" id="TIGR02121">
    <property type="entry name" value="Na_Pro_sym"/>
    <property type="match status" value="1"/>
</dbReference>
<feature type="transmembrane region" description="Helical" evidence="14">
    <location>
        <begin position="124"/>
        <end position="146"/>
    </location>
</feature>
<dbReference type="Pfam" id="PF00474">
    <property type="entry name" value="SSF"/>
    <property type="match status" value="1"/>
</dbReference>
<feature type="transmembrane region" description="Helical" evidence="14">
    <location>
        <begin position="66"/>
        <end position="92"/>
    </location>
</feature>
<dbReference type="PANTHER" id="PTHR48086">
    <property type="entry name" value="SODIUM/PROLINE SYMPORTER-RELATED"/>
    <property type="match status" value="1"/>
</dbReference>
<feature type="transmembrane region" description="Helical" evidence="14">
    <location>
        <begin position="390"/>
        <end position="408"/>
    </location>
</feature>
<proteinExistence type="inferred from homology"/>
<evidence type="ECO:0000256" key="3">
    <source>
        <dbReference type="ARBA" id="ARBA00022448"/>
    </source>
</evidence>
<dbReference type="GO" id="GO:0031402">
    <property type="term" value="F:sodium ion binding"/>
    <property type="evidence" value="ECO:0007669"/>
    <property type="project" value="UniProtKB-UniRule"/>
</dbReference>
<dbReference type="CDD" id="cd11475">
    <property type="entry name" value="SLC5sbd_PutP"/>
    <property type="match status" value="1"/>
</dbReference>
<feature type="transmembrane region" description="Helical" evidence="14">
    <location>
        <begin position="332"/>
        <end position="355"/>
    </location>
</feature>
<sequence length="526" mass="56061">MSTNTIVVLVAFVVYMGMMILIGALNSKQSNNEDYFLGGRGLGSWTAALSAQASDMSGWLLMGLPGAIYAAGTGSAWIAIGLLIGTVLNWFLVARRLRKYTIVANNSLTIPSFFENRFHDKKGVLKIVSSIIIIVFFAVYTASAFVSGAKLFANVFGTGADDNTAYVVGLAVAAVVILIYTLLGGFKAVCYTDFIQGLLMLVAILAVPIIAYISISGDLQGALSAKGVADPAGFLSLFKNDTGSNLTVKEIILGPAGLGWALGYFGMPHILIRFMAIKSDKEVKKSRVIAIVWVILSLGAACFLGVVARGFLNEDLIANGKKELVFIKSILQIFDGNIFLVFIGGIFLCGILAAIMSTADSQLLVTASAVSEDMFKGVIKKDASEKTSLLVGRIAVVVVAIIAFFIALKPNPSVMELVEYAWGGFGAAFGPIILLSLFWKRFNLPGAVAGMIVGFASTVIWDYIPLFNMVDAEGNAIRTLKQLTGVYCLVVGFALALVVAVIVTLITKKPSAEIEEEFDKVNTVEI</sequence>
<dbReference type="InterPro" id="IPR011851">
    <property type="entry name" value="Na/Pro_symporter"/>
</dbReference>
<evidence type="ECO:0000256" key="14">
    <source>
        <dbReference type="RuleBase" id="RU366012"/>
    </source>
</evidence>
<dbReference type="AlphaFoldDB" id="A0A934U1D1"/>
<gene>
    <name evidence="15" type="primary">putP</name>
    <name evidence="15" type="ORF">JKK62_02085</name>
</gene>
<comment type="caution">
    <text evidence="15">The sequence shown here is derived from an EMBL/GenBank/DDBJ whole genome shotgun (WGS) entry which is preliminary data.</text>
</comment>
<evidence type="ECO:0000256" key="4">
    <source>
        <dbReference type="ARBA" id="ARBA00022475"/>
    </source>
</evidence>